<evidence type="ECO:0000313" key="3">
    <source>
        <dbReference type="Proteomes" id="UP000276770"/>
    </source>
</evidence>
<accession>A0A3L7K4R1</accession>
<keyword evidence="1" id="KW-0812">Transmembrane</keyword>
<sequence length="212" mass="23759">MLIDINLLPEKKVKKRTSLYLIAGILAAAILFGIILIFQVNSQKAHLKTLDAKLQEQKQIEITMQKRIKTFETSDSFQQLDQAVKWAESYPVKTGPVLDKLTALLPERGFFNEFGYAEDGTVSLRVQFDSESQAAYYLDRLKKADWISDANIMKLSTSQIDDTNKGSANLTATAGADNVLPRYIASYEIKLNKSIIQSESDESSEVEGDEQN</sequence>
<gene>
    <name evidence="2" type="ORF">D9X91_01300</name>
</gene>
<dbReference type="InterPro" id="IPR007813">
    <property type="entry name" value="PilN"/>
</dbReference>
<feature type="transmembrane region" description="Helical" evidence="1">
    <location>
        <begin position="20"/>
        <end position="38"/>
    </location>
</feature>
<dbReference type="AlphaFoldDB" id="A0A3L7K4R1"/>
<dbReference type="RefSeq" id="WP_121678743.1">
    <property type="nucleotide sequence ID" value="NZ_RCVZ01000001.1"/>
</dbReference>
<dbReference type="EMBL" id="RCVZ01000001">
    <property type="protein sequence ID" value="RLQ98053.1"/>
    <property type="molecule type" value="Genomic_DNA"/>
</dbReference>
<dbReference type="Pfam" id="PF05137">
    <property type="entry name" value="PilN"/>
    <property type="match status" value="1"/>
</dbReference>
<evidence type="ECO:0000313" key="2">
    <source>
        <dbReference type="EMBL" id="RLQ98053.1"/>
    </source>
</evidence>
<dbReference type="OrthoDB" id="2971140at2"/>
<dbReference type="Proteomes" id="UP000276770">
    <property type="component" value="Unassembled WGS sequence"/>
</dbReference>
<name>A0A3L7K4R1_9BACI</name>
<organism evidence="2 3">
    <name type="scientific">Falsibacillus albus</name>
    <dbReference type="NCBI Taxonomy" id="2478915"/>
    <lineage>
        <taxon>Bacteria</taxon>
        <taxon>Bacillati</taxon>
        <taxon>Bacillota</taxon>
        <taxon>Bacilli</taxon>
        <taxon>Bacillales</taxon>
        <taxon>Bacillaceae</taxon>
        <taxon>Falsibacillus</taxon>
    </lineage>
</organism>
<protein>
    <recommendedName>
        <fullName evidence="4">Fimbrial assembly protein</fullName>
    </recommendedName>
</protein>
<evidence type="ECO:0000256" key="1">
    <source>
        <dbReference type="SAM" id="Phobius"/>
    </source>
</evidence>
<keyword evidence="1" id="KW-1133">Transmembrane helix</keyword>
<reference evidence="2 3" key="1">
    <citation type="submission" date="2018-10" db="EMBL/GenBank/DDBJ databases">
        <title>Falsibacillus sp. genome draft.</title>
        <authorList>
            <person name="Shi S."/>
        </authorList>
    </citation>
    <scope>NUCLEOTIDE SEQUENCE [LARGE SCALE GENOMIC DNA]</scope>
    <source>
        <strain evidence="2 3">GY 10110</strain>
    </source>
</reference>
<proteinExistence type="predicted"/>
<keyword evidence="1" id="KW-0472">Membrane</keyword>
<comment type="caution">
    <text evidence="2">The sequence shown here is derived from an EMBL/GenBank/DDBJ whole genome shotgun (WGS) entry which is preliminary data.</text>
</comment>
<evidence type="ECO:0008006" key="4">
    <source>
        <dbReference type="Google" id="ProtNLM"/>
    </source>
</evidence>
<keyword evidence="3" id="KW-1185">Reference proteome</keyword>